<sequence length="76" mass="8970">MQSNYQIEIETTVTMQSSNLVELRLLVRRIERTNKHIEWDAPCQRLPSLLHLGLVLFFFQITRLGPQDMINSLVHH</sequence>
<reference evidence="1" key="1">
    <citation type="submission" date="2018-02" db="EMBL/GenBank/DDBJ databases">
        <title>Rhizophora mucronata_Transcriptome.</title>
        <authorList>
            <person name="Meera S.P."/>
            <person name="Sreeshan A."/>
            <person name="Augustine A."/>
        </authorList>
    </citation>
    <scope>NUCLEOTIDE SEQUENCE</scope>
    <source>
        <tissue evidence="1">Leaf</tissue>
    </source>
</reference>
<name>A0A2P2QVZ2_RHIMU</name>
<accession>A0A2P2QVZ2</accession>
<evidence type="ECO:0000313" key="1">
    <source>
        <dbReference type="EMBL" id="MBX71125.1"/>
    </source>
</evidence>
<dbReference type="EMBL" id="GGEC01090641">
    <property type="protein sequence ID" value="MBX71125.1"/>
    <property type="molecule type" value="Transcribed_RNA"/>
</dbReference>
<dbReference type="AlphaFoldDB" id="A0A2P2QVZ2"/>
<organism evidence="1">
    <name type="scientific">Rhizophora mucronata</name>
    <name type="common">Asiatic mangrove</name>
    <dbReference type="NCBI Taxonomy" id="61149"/>
    <lineage>
        <taxon>Eukaryota</taxon>
        <taxon>Viridiplantae</taxon>
        <taxon>Streptophyta</taxon>
        <taxon>Embryophyta</taxon>
        <taxon>Tracheophyta</taxon>
        <taxon>Spermatophyta</taxon>
        <taxon>Magnoliopsida</taxon>
        <taxon>eudicotyledons</taxon>
        <taxon>Gunneridae</taxon>
        <taxon>Pentapetalae</taxon>
        <taxon>rosids</taxon>
        <taxon>fabids</taxon>
        <taxon>Malpighiales</taxon>
        <taxon>Rhizophoraceae</taxon>
        <taxon>Rhizophora</taxon>
    </lineage>
</organism>
<proteinExistence type="predicted"/>
<protein>
    <submittedName>
        <fullName evidence="1">Uncharacterized protein</fullName>
    </submittedName>
</protein>